<dbReference type="AlphaFoldDB" id="A0ABD0JQX1"/>
<gene>
    <name evidence="1" type="ORF">BaRGS_00031250</name>
</gene>
<accession>A0ABD0JQX1</accession>
<proteinExistence type="predicted"/>
<reference evidence="1 2" key="1">
    <citation type="journal article" date="2023" name="Sci. Data">
        <title>Genome assembly of the Korean intertidal mud-creeper Batillaria attramentaria.</title>
        <authorList>
            <person name="Patra A.K."/>
            <person name="Ho P.T."/>
            <person name="Jun S."/>
            <person name="Lee S.J."/>
            <person name="Kim Y."/>
            <person name="Won Y.J."/>
        </authorList>
    </citation>
    <scope>NUCLEOTIDE SEQUENCE [LARGE SCALE GENOMIC DNA]</scope>
    <source>
        <strain evidence="1">Wonlab-2016</strain>
    </source>
</reference>
<keyword evidence="2" id="KW-1185">Reference proteome</keyword>
<name>A0ABD0JQX1_9CAEN</name>
<evidence type="ECO:0000313" key="2">
    <source>
        <dbReference type="Proteomes" id="UP001519460"/>
    </source>
</evidence>
<protein>
    <submittedName>
        <fullName evidence="1">Uncharacterized protein</fullName>
    </submittedName>
</protein>
<dbReference type="EMBL" id="JACVVK020000348">
    <property type="protein sequence ID" value="KAK7477486.1"/>
    <property type="molecule type" value="Genomic_DNA"/>
</dbReference>
<comment type="caution">
    <text evidence="1">The sequence shown here is derived from an EMBL/GenBank/DDBJ whole genome shotgun (WGS) entry which is preliminary data.</text>
</comment>
<feature type="non-terminal residue" evidence="1">
    <location>
        <position position="67"/>
    </location>
</feature>
<evidence type="ECO:0000313" key="1">
    <source>
        <dbReference type="EMBL" id="KAK7477486.1"/>
    </source>
</evidence>
<dbReference type="Proteomes" id="UP001519460">
    <property type="component" value="Unassembled WGS sequence"/>
</dbReference>
<organism evidence="1 2">
    <name type="scientific">Batillaria attramentaria</name>
    <dbReference type="NCBI Taxonomy" id="370345"/>
    <lineage>
        <taxon>Eukaryota</taxon>
        <taxon>Metazoa</taxon>
        <taxon>Spiralia</taxon>
        <taxon>Lophotrochozoa</taxon>
        <taxon>Mollusca</taxon>
        <taxon>Gastropoda</taxon>
        <taxon>Caenogastropoda</taxon>
        <taxon>Sorbeoconcha</taxon>
        <taxon>Cerithioidea</taxon>
        <taxon>Batillariidae</taxon>
        <taxon>Batillaria</taxon>
    </lineage>
</organism>
<sequence length="67" mass="7524">MDDGAGVGMGVRRDLLSSRLLHHMSQGVLSRPHVANLSISGLEIFFSFSRFTSAFFFFPPHRPVFEL</sequence>